<proteinExistence type="inferred from homology"/>
<dbReference type="FunCoup" id="A0A067PB81">
    <property type="interactions" value="34"/>
</dbReference>
<accession>A0A067PB81</accession>
<dbReference type="STRING" id="933084.A0A067PB81"/>
<dbReference type="Proteomes" id="UP000027265">
    <property type="component" value="Unassembled WGS sequence"/>
</dbReference>
<keyword evidence="5" id="KW-0496">Mitochondrion</keyword>
<dbReference type="AlphaFoldDB" id="A0A067PB81"/>
<dbReference type="Pfam" id="PF10236">
    <property type="entry name" value="DAP3"/>
    <property type="match status" value="1"/>
</dbReference>
<keyword evidence="9" id="KW-1185">Reference proteome</keyword>
<dbReference type="EMBL" id="KL197752">
    <property type="protein sequence ID" value="KDQ51085.1"/>
    <property type="molecule type" value="Genomic_DNA"/>
</dbReference>
<dbReference type="GO" id="GO:0005763">
    <property type="term" value="C:mitochondrial small ribosomal subunit"/>
    <property type="evidence" value="ECO:0007669"/>
    <property type="project" value="TreeGrafter"/>
</dbReference>
<name>A0A067PB81_9AGAM</name>
<keyword evidence="3" id="KW-0809">Transit peptide</keyword>
<comment type="similarity">
    <text evidence="2">Belongs to the mitochondrion-specific ribosomal protein mS29 family.</text>
</comment>
<protein>
    <recommendedName>
        <fullName evidence="7">Small ribosomal subunit protein mS29</fullName>
    </recommendedName>
</protein>
<dbReference type="PANTHER" id="PTHR12810">
    <property type="entry name" value="MITOCHONDRIAL 28S RIBOSOMAL PROTEIN S29"/>
    <property type="match status" value="1"/>
</dbReference>
<evidence type="ECO:0000256" key="2">
    <source>
        <dbReference type="ARBA" id="ARBA00009863"/>
    </source>
</evidence>
<evidence type="ECO:0000256" key="6">
    <source>
        <dbReference type="ARBA" id="ARBA00023274"/>
    </source>
</evidence>
<dbReference type="PANTHER" id="PTHR12810:SF0">
    <property type="entry name" value="SMALL RIBOSOMAL SUBUNIT PROTEIN MS29"/>
    <property type="match status" value="1"/>
</dbReference>
<dbReference type="OrthoDB" id="274828at2759"/>
<evidence type="ECO:0000313" key="9">
    <source>
        <dbReference type="Proteomes" id="UP000027265"/>
    </source>
</evidence>
<evidence type="ECO:0000256" key="7">
    <source>
        <dbReference type="ARBA" id="ARBA00035140"/>
    </source>
</evidence>
<evidence type="ECO:0000313" key="8">
    <source>
        <dbReference type="EMBL" id="KDQ51085.1"/>
    </source>
</evidence>
<keyword evidence="4" id="KW-0689">Ribosomal protein</keyword>
<dbReference type="GO" id="GO:0003735">
    <property type="term" value="F:structural constituent of ribosome"/>
    <property type="evidence" value="ECO:0007669"/>
    <property type="project" value="TreeGrafter"/>
</dbReference>
<dbReference type="HOGENOM" id="CLU_042567_0_1_1"/>
<evidence type="ECO:0000256" key="5">
    <source>
        <dbReference type="ARBA" id="ARBA00023128"/>
    </source>
</evidence>
<dbReference type="InterPro" id="IPR019368">
    <property type="entry name" value="Ribosomal_mS29"/>
</dbReference>
<evidence type="ECO:0000256" key="4">
    <source>
        <dbReference type="ARBA" id="ARBA00022980"/>
    </source>
</evidence>
<comment type="subcellular location">
    <subcellularLocation>
        <location evidence="1">Mitochondrion</location>
    </subcellularLocation>
</comment>
<sequence>MSPLTTLTLAGSRAPYVVLSKSSSFLSTNTSTLPVTLTQRRHYAAPARGKGDVVARQGFKGKGKGQGPDGVPVKREKKLGAFLPLPAASLHHSLFKTDPLNELKLPLYRPEHLTTHSIGTAMQFVMSKNDAALKFGLPKSMLLEFRILSKPCSVVRDVTVKAVDKLDEASQKSSFETRVVFTGSPGCGKSFALLQSVEYCASRDWIVLYVPRGINLVNSTSSYTYDLRTQTYLQPAFSFQTLQRFLSVNQDKLQSLKTITEVPLERRAPIPVGTPLTDLIAAGLREQSVAPTVLSALLEQLGKQEAYPVLLAIDDFQALYCQSRYRDPHYAHIKSYHLSVPRLLLDYASGSKTFARGAVFGALSTCSTDFQLPLELREALAIPHDRSSGPYVKRSSILQWYSRGLQALPVPDQMSVQEAAALFEIWMKDGAFVGLPNDDAFMSKYAESSGNARQFVWKGLLASLAS</sequence>
<gene>
    <name evidence="8" type="ORF">JAAARDRAFT_211375</name>
</gene>
<keyword evidence="6" id="KW-0687">Ribonucleoprotein</keyword>
<dbReference type="InParanoid" id="A0A067PB81"/>
<evidence type="ECO:0000256" key="3">
    <source>
        <dbReference type="ARBA" id="ARBA00022946"/>
    </source>
</evidence>
<reference evidence="9" key="1">
    <citation type="journal article" date="2014" name="Proc. Natl. Acad. Sci. U.S.A.">
        <title>Extensive sampling of basidiomycete genomes demonstrates inadequacy of the white-rot/brown-rot paradigm for wood decay fungi.</title>
        <authorList>
            <person name="Riley R."/>
            <person name="Salamov A.A."/>
            <person name="Brown D.W."/>
            <person name="Nagy L.G."/>
            <person name="Floudas D."/>
            <person name="Held B.W."/>
            <person name="Levasseur A."/>
            <person name="Lombard V."/>
            <person name="Morin E."/>
            <person name="Otillar R."/>
            <person name="Lindquist E.A."/>
            <person name="Sun H."/>
            <person name="LaButti K.M."/>
            <person name="Schmutz J."/>
            <person name="Jabbour D."/>
            <person name="Luo H."/>
            <person name="Baker S.E."/>
            <person name="Pisabarro A.G."/>
            <person name="Walton J.D."/>
            <person name="Blanchette R.A."/>
            <person name="Henrissat B."/>
            <person name="Martin F."/>
            <person name="Cullen D."/>
            <person name="Hibbett D.S."/>
            <person name="Grigoriev I.V."/>
        </authorList>
    </citation>
    <scope>NUCLEOTIDE SEQUENCE [LARGE SCALE GENOMIC DNA]</scope>
    <source>
        <strain evidence="9">MUCL 33604</strain>
    </source>
</reference>
<evidence type="ECO:0000256" key="1">
    <source>
        <dbReference type="ARBA" id="ARBA00004173"/>
    </source>
</evidence>
<organism evidence="8 9">
    <name type="scientific">Jaapia argillacea MUCL 33604</name>
    <dbReference type="NCBI Taxonomy" id="933084"/>
    <lineage>
        <taxon>Eukaryota</taxon>
        <taxon>Fungi</taxon>
        <taxon>Dikarya</taxon>
        <taxon>Basidiomycota</taxon>
        <taxon>Agaricomycotina</taxon>
        <taxon>Agaricomycetes</taxon>
        <taxon>Agaricomycetidae</taxon>
        <taxon>Jaapiales</taxon>
        <taxon>Jaapiaceae</taxon>
        <taxon>Jaapia</taxon>
    </lineage>
</organism>